<feature type="domain" description="FAR1" evidence="3">
    <location>
        <begin position="47"/>
        <end position="122"/>
    </location>
</feature>
<keyword evidence="1" id="KW-0479">Metal-binding</keyword>
<keyword evidence="5" id="KW-1185">Reference proteome</keyword>
<dbReference type="GO" id="GO:0006355">
    <property type="term" value="P:regulation of DNA-templated transcription"/>
    <property type="evidence" value="ECO:0007669"/>
    <property type="project" value="UniProtKB-UniRule"/>
</dbReference>
<dbReference type="GO" id="GO:0008270">
    <property type="term" value="F:zinc ion binding"/>
    <property type="evidence" value="ECO:0007669"/>
    <property type="project" value="UniProtKB-UniRule"/>
</dbReference>
<comment type="function">
    <text evidence="1">Putative transcription activator involved in regulating light control of development.</text>
</comment>
<reference evidence="4 5" key="1">
    <citation type="submission" date="2020-08" db="EMBL/GenBank/DDBJ databases">
        <title>Plant Genome Project.</title>
        <authorList>
            <person name="Zhang R.-G."/>
        </authorList>
    </citation>
    <scope>NUCLEOTIDE SEQUENCE [LARGE SCALE GENOMIC DNA]</scope>
    <source>
        <tissue evidence="4">Rhizome</tissue>
    </source>
</reference>
<feature type="region of interest" description="Disordered" evidence="2">
    <location>
        <begin position="1"/>
        <end position="30"/>
    </location>
</feature>
<dbReference type="Proteomes" id="UP000734854">
    <property type="component" value="Unassembled WGS sequence"/>
</dbReference>
<feature type="compositionally biased region" description="Basic and acidic residues" evidence="2">
    <location>
        <begin position="1"/>
        <end position="20"/>
    </location>
</feature>
<keyword evidence="1" id="KW-0863">Zinc-finger</keyword>
<accession>A0A8J5FWP6</accession>
<dbReference type="InterPro" id="IPR004330">
    <property type="entry name" value="FAR1_DNA_bnd_dom"/>
</dbReference>
<name>A0A8J5FWP6_ZINOF</name>
<comment type="caution">
    <text evidence="4">The sequence shown here is derived from an EMBL/GenBank/DDBJ whole genome shotgun (WGS) entry which is preliminary data.</text>
</comment>
<gene>
    <name evidence="4" type="ORF">ZIOFF_043065</name>
</gene>
<evidence type="ECO:0000313" key="5">
    <source>
        <dbReference type="Proteomes" id="UP000734854"/>
    </source>
</evidence>
<dbReference type="PANTHER" id="PTHR31669">
    <property type="entry name" value="PROTEIN FAR1-RELATED SEQUENCE 10-RELATED"/>
    <property type="match status" value="1"/>
</dbReference>
<evidence type="ECO:0000256" key="2">
    <source>
        <dbReference type="SAM" id="MobiDB-lite"/>
    </source>
</evidence>
<dbReference type="EMBL" id="JACMSC010000012">
    <property type="protein sequence ID" value="KAG6495271.1"/>
    <property type="molecule type" value="Genomic_DNA"/>
</dbReference>
<comment type="subcellular location">
    <subcellularLocation>
        <location evidence="1">Nucleus</location>
    </subcellularLocation>
</comment>
<keyword evidence="1" id="KW-0862">Zinc</keyword>
<dbReference type="Pfam" id="PF03101">
    <property type="entry name" value="FAR1"/>
    <property type="match status" value="1"/>
</dbReference>
<sequence length="340" mass="38355">MEEGKIDSNEITDNNDHMDQDPSPSSVNEVKLPEIGMTFLSEEEVRTFYNSYAQNVGFGICKLGGRNGDDGKQKYFSIGCAKNGRKVSQAKNVLYPRPSTKTNCKAKINVVIRNDRNFVITSYDSALKKKIENEKHMDFVSFNSIMPVILGHPIERQFQNAYTNNLFKLFQDEIRGLMFCNVSLLKEEGTTLVFEVIETMLGNNGEHACDQCVDKNEERHRYNILTPLIQEVQQLSAKNDNSCSVLVEMLKDTKEKLIAIDFEHSRAEQLKEVSTSGAKAIHSPLKVRSRGRPPTKRKQSKVEQIMKKSIAKARKKGVAGFEACSETILAVLSKILLELL</sequence>
<comment type="similarity">
    <text evidence="1">Belongs to the FHY3/FAR1 family.</text>
</comment>
<dbReference type="PANTHER" id="PTHR31669:SF283">
    <property type="entry name" value="PROTEIN FAR1-RELATED SEQUENCE"/>
    <property type="match status" value="1"/>
</dbReference>
<keyword evidence="1" id="KW-0539">Nucleus</keyword>
<dbReference type="AlphaFoldDB" id="A0A8J5FWP6"/>
<evidence type="ECO:0000256" key="1">
    <source>
        <dbReference type="RuleBase" id="RU367018"/>
    </source>
</evidence>
<proteinExistence type="inferred from homology"/>
<evidence type="ECO:0000259" key="3">
    <source>
        <dbReference type="Pfam" id="PF03101"/>
    </source>
</evidence>
<protein>
    <recommendedName>
        <fullName evidence="1">Protein FAR1-RELATED SEQUENCE</fullName>
    </recommendedName>
</protein>
<dbReference type="GO" id="GO:0005634">
    <property type="term" value="C:nucleus"/>
    <property type="evidence" value="ECO:0007669"/>
    <property type="project" value="UniProtKB-SubCell"/>
</dbReference>
<dbReference type="InterPro" id="IPR031052">
    <property type="entry name" value="FHY3/FAR1"/>
</dbReference>
<organism evidence="4 5">
    <name type="scientific">Zingiber officinale</name>
    <name type="common">Ginger</name>
    <name type="synonym">Amomum zingiber</name>
    <dbReference type="NCBI Taxonomy" id="94328"/>
    <lineage>
        <taxon>Eukaryota</taxon>
        <taxon>Viridiplantae</taxon>
        <taxon>Streptophyta</taxon>
        <taxon>Embryophyta</taxon>
        <taxon>Tracheophyta</taxon>
        <taxon>Spermatophyta</taxon>
        <taxon>Magnoliopsida</taxon>
        <taxon>Liliopsida</taxon>
        <taxon>Zingiberales</taxon>
        <taxon>Zingiberaceae</taxon>
        <taxon>Zingiber</taxon>
    </lineage>
</organism>
<evidence type="ECO:0000313" key="4">
    <source>
        <dbReference type="EMBL" id="KAG6495271.1"/>
    </source>
</evidence>